<keyword evidence="3" id="KW-0479">Metal-binding</keyword>
<dbReference type="PROSITE" id="PS50249">
    <property type="entry name" value="MPN"/>
    <property type="match status" value="1"/>
</dbReference>
<dbReference type="Gene3D" id="3.40.140.10">
    <property type="entry name" value="Cytidine Deaminase, domain 2"/>
    <property type="match status" value="1"/>
</dbReference>
<evidence type="ECO:0000256" key="5">
    <source>
        <dbReference type="ARBA" id="ARBA00022833"/>
    </source>
</evidence>
<evidence type="ECO:0000313" key="10">
    <source>
        <dbReference type="Proteomes" id="UP000183639"/>
    </source>
</evidence>
<dbReference type="Proteomes" id="UP000183639">
    <property type="component" value="Unassembled WGS sequence"/>
</dbReference>
<keyword evidence="4" id="KW-0378">Hydrolase</keyword>
<evidence type="ECO:0000256" key="4">
    <source>
        <dbReference type="ARBA" id="ARBA00022801"/>
    </source>
</evidence>
<dbReference type="Pfam" id="PF20582">
    <property type="entry name" value="UPF0758_N"/>
    <property type="match status" value="1"/>
</dbReference>
<keyword evidence="5" id="KW-0862">Zinc</keyword>
<dbReference type="NCBIfam" id="NF000642">
    <property type="entry name" value="PRK00024.1"/>
    <property type="match status" value="1"/>
</dbReference>
<dbReference type="CDD" id="cd08071">
    <property type="entry name" value="MPN_DUF2466"/>
    <property type="match status" value="1"/>
</dbReference>
<dbReference type="PANTHER" id="PTHR30471">
    <property type="entry name" value="DNA REPAIR PROTEIN RADC"/>
    <property type="match status" value="1"/>
</dbReference>
<sequence length="229" mass="25132">MAIMVKDLPVDERPRERLLFSGAAALSNTELLAVLLRTGTREKSVIHIAEEVLAHYKDRGLEAIVHMPPAELAAVKGVGKAKAATVLAAVELGRRLSMKAAEHIVVIHDPEDAAHFALPRFRFEQREHFAVMLLDTKNHILGMPDVSVGSLQASIVHPREVFRAAIDYAAAAMILFHNHPSGDPTPSREDIAVTQRLVKAGKIMDIPVLDHIILGRECFLSLKEKGMLS</sequence>
<dbReference type="AlphaFoldDB" id="A0A1I3I2E7"/>
<dbReference type="GO" id="GO:0008237">
    <property type="term" value="F:metallopeptidase activity"/>
    <property type="evidence" value="ECO:0007669"/>
    <property type="project" value="UniProtKB-KW"/>
</dbReference>
<dbReference type="RefSeq" id="WP_075445773.1">
    <property type="nucleotide sequence ID" value="NZ_FOQK01000037.1"/>
</dbReference>
<dbReference type="InterPro" id="IPR037518">
    <property type="entry name" value="MPN"/>
</dbReference>
<reference evidence="9 10" key="1">
    <citation type="submission" date="2016-10" db="EMBL/GenBank/DDBJ databases">
        <authorList>
            <person name="de Groot N.N."/>
        </authorList>
    </citation>
    <scope>NUCLEOTIDE SEQUENCE [LARGE SCALE GENOMIC DNA]</scope>
    <source>
        <strain evidence="9 10">Z108</strain>
    </source>
</reference>
<evidence type="ECO:0000256" key="6">
    <source>
        <dbReference type="ARBA" id="ARBA00023049"/>
    </source>
</evidence>
<dbReference type="Pfam" id="PF04002">
    <property type="entry name" value="RadC"/>
    <property type="match status" value="1"/>
</dbReference>
<evidence type="ECO:0000256" key="7">
    <source>
        <dbReference type="RuleBase" id="RU003797"/>
    </source>
</evidence>
<organism evidence="9 10">
    <name type="scientific">Selenomonas ruminantium</name>
    <dbReference type="NCBI Taxonomy" id="971"/>
    <lineage>
        <taxon>Bacteria</taxon>
        <taxon>Bacillati</taxon>
        <taxon>Bacillota</taxon>
        <taxon>Negativicutes</taxon>
        <taxon>Selenomonadales</taxon>
        <taxon>Selenomonadaceae</taxon>
        <taxon>Selenomonas</taxon>
    </lineage>
</organism>
<dbReference type="InterPro" id="IPR001405">
    <property type="entry name" value="UPF0758"/>
</dbReference>
<evidence type="ECO:0000256" key="3">
    <source>
        <dbReference type="ARBA" id="ARBA00022723"/>
    </source>
</evidence>
<keyword evidence="6" id="KW-0482">Metalloprotease</keyword>
<protein>
    <submittedName>
        <fullName evidence="9">DNA repair protein RadC</fullName>
    </submittedName>
</protein>
<dbReference type="InterPro" id="IPR025657">
    <property type="entry name" value="RadC_JAB"/>
</dbReference>
<dbReference type="InterPro" id="IPR020891">
    <property type="entry name" value="UPF0758_CS"/>
</dbReference>
<dbReference type="PANTHER" id="PTHR30471:SF3">
    <property type="entry name" value="UPF0758 PROTEIN YEES-RELATED"/>
    <property type="match status" value="1"/>
</dbReference>
<dbReference type="NCBIfam" id="TIGR00608">
    <property type="entry name" value="radc"/>
    <property type="match status" value="1"/>
</dbReference>
<accession>A0A1I3I2E7</accession>
<dbReference type="EMBL" id="FOQK01000037">
    <property type="protein sequence ID" value="SFI42188.1"/>
    <property type="molecule type" value="Genomic_DNA"/>
</dbReference>
<evidence type="ECO:0000256" key="1">
    <source>
        <dbReference type="ARBA" id="ARBA00010243"/>
    </source>
</evidence>
<gene>
    <name evidence="9" type="ORF">SAMN04487861_1379</name>
</gene>
<dbReference type="GO" id="GO:0006508">
    <property type="term" value="P:proteolysis"/>
    <property type="evidence" value="ECO:0007669"/>
    <property type="project" value="UniProtKB-KW"/>
</dbReference>
<comment type="similarity">
    <text evidence="1 7">Belongs to the UPF0758 family.</text>
</comment>
<evidence type="ECO:0000313" key="9">
    <source>
        <dbReference type="EMBL" id="SFI42188.1"/>
    </source>
</evidence>
<evidence type="ECO:0000259" key="8">
    <source>
        <dbReference type="PROSITE" id="PS50249"/>
    </source>
</evidence>
<dbReference type="OrthoDB" id="9804482at2"/>
<evidence type="ECO:0000256" key="2">
    <source>
        <dbReference type="ARBA" id="ARBA00022670"/>
    </source>
</evidence>
<dbReference type="InterPro" id="IPR046778">
    <property type="entry name" value="UPF0758_N"/>
</dbReference>
<dbReference type="PROSITE" id="PS01302">
    <property type="entry name" value="UPF0758"/>
    <property type="match status" value="1"/>
</dbReference>
<keyword evidence="2" id="KW-0645">Protease</keyword>
<proteinExistence type="inferred from homology"/>
<feature type="domain" description="MPN" evidence="8">
    <location>
        <begin position="106"/>
        <end position="228"/>
    </location>
</feature>
<name>A0A1I3I2E7_SELRU</name>
<dbReference type="GO" id="GO:0046872">
    <property type="term" value="F:metal ion binding"/>
    <property type="evidence" value="ECO:0007669"/>
    <property type="project" value="UniProtKB-KW"/>
</dbReference>